<protein>
    <submittedName>
        <fullName evidence="1">Uncharacterized protein</fullName>
    </submittedName>
</protein>
<proteinExistence type="predicted"/>
<gene>
    <name evidence="1" type="ORF">DES36_11716</name>
</gene>
<evidence type="ECO:0000313" key="2">
    <source>
        <dbReference type="Proteomes" id="UP000253490"/>
    </source>
</evidence>
<dbReference type="AlphaFoldDB" id="A0A366I056"/>
<dbReference type="RefSeq" id="WP_113921381.1">
    <property type="nucleotide sequence ID" value="NZ_QNRX01000017.1"/>
</dbReference>
<comment type="caution">
    <text evidence="1">The sequence shown here is derived from an EMBL/GenBank/DDBJ whole genome shotgun (WGS) entry which is preliminary data.</text>
</comment>
<dbReference type="Proteomes" id="UP000253490">
    <property type="component" value="Unassembled WGS sequence"/>
</dbReference>
<accession>A0A366I056</accession>
<reference evidence="1 2" key="1">
    <citation type="submission" date="2018-06" db="EMBL/GenBank/DDBJ databases">
        <title>Genomic Encyclopedia of Type Strains, Phase IV (KMG-IV): sequencing the most valuable type-strain genomes for metagenomic binning, comparative biology and taxonomic classification.</title>
        <authorList>
            <person name="Goeker M."/>
        </authorList>
    </citation>
    <scope>NUCLEOTIDE SEQUENCE [LARGE SCALE GENOMIC DNA]</scope>
    <source>
        <strain evidence="1 2">DSM 22112</strain>
    </source>
</reference>
<keyword evidence="2" id="KW-1185">Reference proteome</keyword>
<sequence>MKKFVKFTSTILVCLSLVVLGSSYQRLLTEEKKETSILKDKEGNIYSQLKSEENEKNNDEAIIVDKKGNVYTQINEE</sequence>
<organism evidence="1 2">
    <name type="scientific">Alkalibaculum bacchi</name>
    <dbReference type="NCBI Taxonomy" id="645887"/>
    <lineage>
        <taxon>Bacteria</taxon>
        <taxon>Bacillati</taxon>
        <taxon>Bacillota</taxon>
        <taxon>Clostridia</taxon>
        <taxon>Eubacteriales</taxon>
        <taxon>Eubacteriaceae</taxon>
        <taxon>Alkalibaculum</taxon>
    </lineage>
</organism>
<name>A0A366I056_9FIRM</name>
<dbReference type="EMBL" id="QNRX01000017">
    <property type="protein sequence ID" value="RBP59921.1"/>
    <property type="molecule type" value="Genomic_DNA"/>
</dbReference>
<evidence type="ECO:0000313" key="1">
    <source>
        <dbReference type="EMBL" id="RBP59921.1"/>
    </source>
</evidence>